<dbReference type="KEGG" id="cmav:ABHF33_06510"/>
<feature type="transmembrane region" description="Helical" evidence="7">
    <location>
        <begin position="388"/>
        <end position="408"/>
    </location>
</feature>
<dbReference type="GO" id="GO:0042910">
    <property type="term" value="F:xenobiotic transmembrane transporter activity"/>
    <property type="evidence" value="ECO:0007669"/>
    <property type="project" value="InterPro"/>
</dbReference>
<feature type="transmembrane region" description="Helical" evidence="7">
    <location>
        <begin position="185"/>
        <end position="210"/>
    </location>
</feature>
<organism evidence="8">
    <name type="scientific">Chitinibacter mangrovi</name>
    <dbReference type="NCBI Taxonomy" id="3153927"/>
    <lineage>
        <taxon>Bacteria</taxon>
        <taxon>Pseudomonadati</taxon>
        <taxon>Pseudomonadota</taxon>
        <taxon>Betaproteobacteria</taxon>
        <taxon>Neisseriales</taxon>
        <taxon>Chitinibacteraceae</taxon>
        <taxon>Chitinibacter</taxon>
    </lineage>
</organism>
<reference evidence="8" key="1">
    <citation type="submission" date="2024-05" db="EMBL/GenBank/DDBJ databases">
        <authorList>
            <person name="Yang L."/>
            <person name="Pan L."/>
        </authorList>
    </citation>
    <scope>NUCLEOTIDE SEQUENCE</scope>
    <source>
        <strain evidence="8">FCG-7</strain>
    </source>
</reference>
<evidence type="ECO:0000256" key="1">
    <source>
        <dbReference type="ARBA" id="ARBA00004429"/>
    </source>
</evidence>
<evidence type="ECO:0000256" key="3">
    <source>
        <dbReference type="ARBA" id="ARBA00022475"/>
    </source>
</evidence>
<dbReference type="AlphaFoldDB" id="A0AAU7FD93"/>
<proteinExistence type="predicted"/>
<evidence type="ECO:0000256" key="7">
    <source>
        <dbReference type="SAM" id="Phobius"/>
    </source>
</evidence>
<keyword evidence="4 7" id="KW-0812">Transmembrane</keyword>
<gene>
    <name evidence="8" type="ORF">ABHF33_06510</name>
</gene>
<keyword evidence="2" id="KW-0813">Transport</keyword>
<feature type="transmembrane region" description="Helical" evidence="7">
    <location>
        <begin position="85"/>
        <end position="108"/>
    </location>
</feature>
<keyword evidence="5 7" id="KW-1133">Transmembrane helix</keyword>
<dbReference type="InterPro" id="IPR002528">
    <property type="entry name" value="MATE_fam"/>
</dbReference>
<evidence type="ECO:0000256" key="4">
    <source>
        <dbReference type="ARBA" id="ARBA00022692"/>
    </source>
</evidence>
<keyword evidence="6 7" id="KW-0472">Membrane</keyword>
<dbReference type="PANTHER" id="PTHR42925:SF2">
    <property type="entry name" value="NA+ DRIVEN MULTIDRUG EFFLUX PUMP"/>
    <property type="match status" value="1"/>
</dbReference>
<dbReference type="NCBIfam" id="TIGR00797">
    <property type="entry name" value="matE"/>
    <property type="match status" value="1"/>
</dbReference>
<feature type="transmembrane region" description="Helical" evidence="7">
    <location>
        <begin position="30"/>
        <end position="47"/>
    </location>
</feature>
<dbReference type="GO" id="GO:0015297">
    <property type="term" value="F:antiporter activity"/>
    <property type="evidence" value="ECO:0007669"/>
    <property type="project" value="InterPro"/>
</dbReference>
<keyword evidence="3" id="KW-1003">Cell membrane</keyword>
<comment type="subcellular location">
    <subcellularLocation>
        <location evidence="1">Cell inner membrane</location>
        <topology evidence="1">Multi-pass membrane protein</topology>
    </subcellularLocation>
</comment>
<dbReference type="RefSeq" id="WP_348946149.1">
    <property type="nucleotide sequence ID" value="NZ_CP157355.1"/>
</dbReference>
<sequence length="449" mass="47703">MSPELLRFYRLAIPITIQILFLSARNITDILMTSSLGIVAVASVGIASKAIMVGMVAMGGLASGSSVLGAQYWGENNTSGLRKSIWLGLMTSALLVLAPMLILFGLTPEWLISLASTDPALISNAADYLRIFGLAFVFLAISNCLGIALRVSGRASLATYCSLIGVALNIVISYVLIFGHLGLPALGILGAAWATVISSVIEVLIMLLIFSRKVKDLLPRLADLPAISKVELKSYLAIAIPSTINGLLWALGIFTYSVIYGRIGTEALAVMASLTPLESIAASVEQGLATATGILLGNYLGQSEFRQAKENGFKYLKYSVCTSLGLGVLLILIMPLFLTMFKLTGDKAGIATAVYMIMVFTFWVKTINAVGISGVLRSGGDVGAGLKIDMIGQWGIGIPIALIGAFILKLSLPLVFALVMLEDICKAVLTTARIRKYIWIRKITQSAGS</sequence>
<dbReference type="PANTHER" id="PTHR42925">
    <property type="entry name" value="MULTIDRUG AND TOXIN EFFLUX PROTEIN MATE FAMILY"/>
    <property type="match status" value="1"/>
</dbReference>
<protein>
    <submittedName>
        <fullName evidence="8">MATE family efflux transporter</fullName>
    </submittedName>
</protein>
<evidence type="ECO:0000256" key="5">
    <source>
        <dbReference type="ARBA" id="ARBA00022989"/>
    </source>
</evidence>
<dbReference type="EMBL" id="CP157355">
    <property type="protein sequence ID" value="XBM01912.1"/>
    <property type="molecule type" value="Genomic_DNA"/>
</dbReference>
<evidence type="ECO:0000313" key="8">
    <source>
        <dbReference type="EMBL" id="XBM01912.1"/>
    </source>
</evidence>
<feature type="transmembrane region" description="Helical" evidence="7">
    <location>
        <begin position="157"/>
        <end position="179"/>
    </location>
</feature>
<feature type="transmembrane region" description="Helical" evidence="7">
    <location>
        <begin position="235"/>
        <end position="259"/>
    </location>
</feature>
<dbReference type="GO" id="GO:0005886">
    <property type="term" value="C:plasma membrane"/>
    <property type="evidence" value="ECO:0007669"/>
    <property type="project" value="UniProtKB-SubCell"/>
</dbReference>
<evidence type="ECO:0000256" key="6">
    <source>
        <dbReference type="ARBA" id="ARBA00023136"/>
    </source>
</evidence>
<feature type="transmembrane region" description="Helical" evidence="7">
    <location>
        <begin position="128"/>
        <end position="150"/>
    </location>
</feature>
<dbReference type="Pfam" id="PF01554">
    <property type="entry name" value="MatE"/>
    <property type="match status" value="2"/>
</dbReference>
<name>A0AAU7FD93_9NEIS</name>
<accession>A0AAU7FD93</accession>
<evidence type="ECO:0000256" key="2">
    <source>
        <dbReference type="ARBA" id="ARBA00022448"/>
    </source>
</evidence>
<dbReference type="PIRSF" id="PIRSF006603">
    <property type="entry name" value="DinF"/>
    <property type="match status" value="1"/>
</dbReference>
<feature type="transmembrane region" description="Helical" evidence="7">
    <location>
        <begin position="320"/>
        <end position="341"/>
    </location>
</feature>
<feature type="transmembrane region" description="Helical" evidence="7">
    <location>
        <begin position="353"/>
        <end position="376"/>
    </location>
</feature>
<dbReference type="InterPro" id="IPR048279">
    <property type="entry name" value="MdtK-like"/>
</dbReference>
<dbReference type="InterPro" id="IPR047135">
    <property type="entry name" value="YsiQ"/>
</dbReference>
<feature type="transmembrane region" description="Helical" evidence="7">
    <location>
        <begin position="53"/>
        <end position="73"/>
    </location>
</feature>